<feature type="region of interest" description="Disordered" evidence="1">
    <location>
        <begin position="1"/>
        <end position="38"/>
    </location>
</feature>
<organism evidence="2 3">
    <name type="scientific">Ancylobacter defluvii</name>
    <dbReference type="NCBI Taxonomy" id="1282440"/>
    <lineage>
        <taxon>Bacteria</taxon>
        <taxon>Pseudomonadati</taxon>
        <taxon>Pseudomonadota</taxon>
        <taxon>Alphaproteobacteria</taxon>
        <taxon>Hyphomicrobiales</taxon>
        <taxon>Xanthobacteraceae</taxon>
        <taxon>Ancylobacter</taxon>
    </lineage>
</organism>
<proteinExistence type="predicted"/>
<evidence type="ECO:0000256" key="1">
    <source>
        <dbReference type="SAM" id="MobiDB-lite"/>
    </source>
</evidence>
<dbReference type="AlphaFoldDB" id="A0A9W6JZJ1"/>
<evidence type="ECO:0000313" key="3">
    <source>
        <dbReference type="Proteomes" id="UP001143330"/>
    </source>
</evidence>
<feature type="compositionally biased region" description="Basic and acidic residues" evidence="1">
    <location>
        <begin position="23"/>
        <end position="32"/>
    </location>
</feature>
<name>A0A9W6JZJ1_9HYPH</name>
<keyword evidence="3" id="KW-1185">Reference proteome</keyword>
<protein>
    <submittedName>
        <fullName evidence="2">Uncharacterized protein</fullName>
    </submittedName>
</protein>
<reference evidence="2" key="1">
    <citation type="journal article" date="2014" name="Int. J. Syst. Evol. Microbiol.">
        <title>Complete genome sequence of Corynebacterium casei LMG S-19264T (=DSM 44701T), isolated from a smear-ripened cheese.</title>
        <authorList>
            <consortium name="US DOE Joint Genome Institute (JGI-PGF)"/>
            <person name="Walter F."/>
            <person name="Albersmeier A."/>
            <person name="Kalinowski J."/>
            <person name="Ruckert C."/>
        </authorList>
    </citation>
    <scope>NUCLEOTIDE SEQUENCE</scope>
    <source>
        <strain evidence="2">VKM B-2789</strain>
    </source>
</reference>
<comment type="caution">
    <text evidence="2">The sequence shown here is derived from an EMBL/GenBank/DDBJ whole genome shotgun (WGS) entry which is preliminary data.</text>
</comment>
<gene>
    <name evidence="2" type="ORF">GCM10017653_30500</name>
</gene>
<accession>A0A9W6JZJ1</accession>
<dbReference type="Proteomes" id="UP001143330">
    <property type="component" value="Unassembled WGS sequence"/>
</dbReference>
<reference evidence="2" key="2">
    <citation type="submission" date="2023-01" db="EMBL/GenBank/DDBJ databases">
        <authorList>
            <person name="Sun Q."/>
            <person name="Evtushenko L."/>
        </authorList>
    </citation>
    <scope>NUCLEOTIDE SEQUENCE</scope>
    <source>
        <strain evidence="2">VKM B-2789</strain>
    </source>
</reference>
<evidence type="ECO:0000313" key="2">
    <source>
        <dbReference type="EMBL" id="GLK84980.1"/>
    </source>
</evidence>
<dbReference type="EMBL" id="BSFM01000014">
    <property type="protein sequence ID" value="GLK84980.1"/>
    <property type="molecule type" value="Genomic_DNA"/>
</dbReference>
<sequence length="88" mass="9617">MRQARTSPAIRGSPFEGAPDSLRPVKTDPDRQRGRKGFGLPSYRVFLSRIDSGRGGKYSGAANGLDAGQYGTNLMEVTKMKSAKWRKA</sequence>